<gene>
    <name evidence="3" type="ORF">SAMN04489796_103389</name>
</gene>
<dbReference type="RefSeq" id="WP_092467877.1">
    <property type="nucleotide sequence ID" value="NZ_FNCZ01000003.1"/>
</dbReference>
<dbReference type="Pfam" id="PF18962">
    <property type="entry name" value="Por_Secre_tail"/>
    <property type="match status" value="1"/>
</dbReference>
<dbReference type="STRING" id="262004.SAMN04489796_103389"/>
<feature type="domain" description="Secretion system C-terminal sorting" evidence="2">
    <location>
        <begin position="279"/>
        <end position="340"/>
    </location>
</feature>
<evidence type="ECO:0000313" key="3">
    <source>
        <dbReference type="EMBL" id="SDH65016.1"/>
    </source>
</evidence>
<dbReference type="AlphaFoldDB" id="A0A1G8E4Z3"/>
<organism evidence="3 4">
    <name type="scientific">Winogradskyella thalassocola</name>
    <dbReference type="NCBI Taxonomy" id="262004"/>
    <lineage>
        <taxon>Bacteria</taxon>
        <taxon>Pseudomonadati</taxon>
        <taxon>Bacteroidota</taxon>
        <taxon>Flavobacteriia</taxon>
        <taxon>Flavobacteriales</taxon>
        <taxon>Flavobacteriaceae</taxon>
        <taxon>Winogradskyella</taxon>
    </lineage>
</organism>
<name>A0A1G8E4Z3_9FLAO</name>
<sequence>MKNYFPKKWIGHISLCIKSKSFKIRSTIIVFASLLLTGSAPQAVYGYDGNAANGWTILNNLNLTDGKLIAPGQGFFVKNKPGGGSIEFTPEMRIGGSSDDFILGRGTTSSAHIGYLKLKSSALDSEYTTDFYFNTNATSGLDPGYDAALYNSNVPAFAIYSYLVEDSTGIPFMIQTLGEAALNDVTITLGVHAVLGQEVTISIEETDMPDTVNVYLEDTSNNTSTLLNTNDYTFTAIDDLTGVGRFYIRFENDVLNINNATFDALKISTNQVERTIEVIGQLETQTSFGLYDIHGHCILKNDLDVRSVKQSVDVSHLSTGIYIVELETVFGNRRIQKLIIR</sequence>
<dbReference type="InterPro" id="IPR026444">
    <property type="entry name" value="Secre_tail"/>
</dbReference>
<dbReference type="Proteomes" id="UP000199492">
    <property type="component" value="Unassembled WGS sequence"/>
</dbReference>
<dbReference type="OrthoDB" id="1443859at2"/>
<keyword evidence="4" id="KW-1185">Reference proteome</keyword>
<protein>
    <submittedName>
        <fullName evidence="3">Por secretion system C-terminal sorting domain-containing protein</fullName>
    </submittedName>
</protein>
<accession>A0A1G8E4Z3</accession>
<keyword evidence="1" id="KW-0732">Signal</keyword>
<dbReference type="NCBIfam" id="TIGR04183">
    <property type="entry name" value="Por_Secre_tail"/>
    <property type="match status" value="1"/>
</dbReference>
<reference evidence="4" key="1">
    <citation type="submission" date="2016-10" db="EMBL/GenBank/DDBJ databases">
        <authorList>
            <person name="Varghese N."/>
            <person name="Submissions S."/>
        </authorList>
    </citation>
    <scope>NUCLEOTIDE SEQUENCE [LARGE SCALE GENOMIC DNA]</scope>
    <source>
        <strain evidence="4">DSM 15363</strain>
    </source>
</reference>
<evidence type="ECO:0000256" key="1">
    <source>
        <dbReference type="ARBA" id="ARBA00022729"/>
    </source>
</evidence>
<evidence type="ECO:0000313" key="4">
    <source>
        <dbReference type="Proteomes" id="UP000199492"/>
    </source>
</evidence>
<proteinExistence type="predicted"/>
<dbReference type="EMBL" id="FNCZ01000003">
    <property type="protein sequence ID" value="SDH65016.1"/>
    <property type="molecule type" value="Genomic_DNA"/>
</dbReference>
<evidence type="ECO:0000259" key="2">
    <source>
        <dbReference type="Pfam" id="PF18962"/>
    </source>
</evidence>